<feature type="transmembrane region" description="Helical" evidence="1">
    <location>
        <begin position="7"/>
        <end position="31"/>
    </location>
</feature>
<keyword evidence="1" id="KW-0812">Transmembrane</keyword>
<dbReference type="AlphaFoldDB" id="A0A2M4D1Y5"/>
<protein>
    <submittedName>
        <fullName evidence="2">Putative secreted protein</fullName>
    </submittedName>
</protein>
<reference evidence="2" key="1">
    <citation type="submission" date="2018-01" db="EMBL/GenBank/DDBJ databases">
        <title>An insight into the sialome of Amazonian anophelines.</title>
        <authorList>
            <person name="Ribeiro J.M."/>
            <person name="Scarpassa V."/>
            <person name="Calvo E."/>
        </authorList>
    </citation>
    <scope>NUCLEOTIDE SEQUENCE</scope>
</reference>
<accession>A0A2M4D1Y5</accession>
<evidence type="ECO:0000313" key="2">
    <source>
        <dbReference type="EMBL" id="MBW71594.1"/>
    </source>
</evidence>
<dbReference type="EMBL" id="GGFL01007416">
    <property type="protein sequence ID" value="MBW71594.1"/>
    <property type="molecule type" value="Transcribed_RNA"/>
</dbReference>
<evidence type="ECO:0000256" key="1">
    <source>
        <dbReference type="SAM" id="Phobius"/>
    </source>
</evidence>
<keyword evidence="1" id="KW-0472">Membrane</keyword>
<sequence length="121" mass="14096">MSIAFLLLRIVIDIFLKLFLIIICTIVKLAFTNPTSTTNFLGCVVPCNVWLIKLLEAFDRFWWQRRHHTLVRVVARVRMVPFSQIHLRTRVGGVQASRHMASCRTTAATIRKIWCTVERRS</sequence>
<proteinExistence type="predicted"/>
<keyword evidence="1" id="KW-1133">Transmembrane helix</keyword>
<name>A0A2M4D1Y5_ANODA</name>
<organism evidence="2">
    <name type="scientific">Anopheles darlingi</name>
    <name type="common">Mosquito</name>
    <dbReference type="NCBI Taxonomy" id="43151"/>
    <lineage>
        <taxon>Eukaryota</taxon>
        <taxon>Metazoa</taxon>
        <taxon>Ecdysozoa</taxon>
        <taxon>Arthropoda</taxon>
        <taxon>Hexapoda</taxon>
        <taxon>Insecta</taxon>
        <taxon>Pterygota</taxon>
        <taxon>Neoptera</taxon>
        <taxon>Endopterygota</taxon>
        <taxon>Diptera</taxon>
        <taxon>Nematocera</taxon>
        <taxon>Culicoidea</taxon>
        <taxon>Culicidae</taxon>
        <taxon>Anophelinae</taxon>
        <taxon>Anopheles</taxon>
    </lineage>
</organism>